<comment type="caution">
    <text evidence="2">The sequence shown here is derived from an EMBL/GenBank/DDBJ whole genome shotgun (WGS) entry which is preliminary data.</text>
</comment>
<evidence type="ECO:0000259" key="1">
    <source>
        <dbReference type="Pfam" id="PF26138"/>
    </source>
</evidence>
<dbReference type="Pfam" id="PF26138">
    <property type="entry name" value="DUF8040"/>
    <property type="match status" value="1"/>
</dbReference>
<reference evidence="2" key="1">
    <citation type="submission" date="2016-04" db="EMBL/GenBank/DDBJ databases">
        <authorList>
            <person name="Nguyen H.D."/>
            <person name="Samba Siva P."/>
            <person name="Cullis J."/>
            <person name="Levesque C.A."/>
            <person name="Hambleton S."/>
        </authorList>
    </citation>
    <scope>NUCLEOTIDE SEQUENCE</scope>
    <source>
        <strain evidence="2">DAOMC 236426</strain>
    </source>
</reference>
<reference evidence="2" key="2">
    <citation type="journal article" date="2019" name="IMA Fungus">
        <title>Genome sequencing and comparison of five Tilletia species to identify candidate genes for the detection of regulated species infecting wheat.</title>
        <authorList>
            <person name="Nguyen H.D.T."/>
            <person name="Sultana T."/>
            <person name="Kesanakurti P."/>
            <person name="Hambleton S."/>
        </authorList>
    </citation>
    <scope>NUCLEOTIDE SEQUENCE</scope>
    <source>
        <strain evidence="2">DAOMC 236426</strain>
    </source>
</reference>
<dbReference type="PROSITE" id="PS51257">
    <property type="entry name" value="PROKAR_LIPOPROTEIN"/>
    <property type="match status" value="1"/>
</dbReference>
<feature type="domain" description="DUF8040" evidence="1">
    <location>
        <begin position="213"/>
        <end position="291"/>
    </location>
</feature>
<proteinExistence type="predicted"/>
<name>A0A8X7MJ12_9BASI</name>
<evidence type="ECO:0000313" key="3">
    <source>
        <dbReference type="Proteomes" id="UP000077684"/>
    </source>
</evidence>
<dbReference type="AlphaFoldDB" id="A0A8X7MJ12"/>
<gene>
    <name evidence="2" type="ORF">A4X06_0g9006</name>
</gene>
<dbReference type="Proteomes" id="UP000077684">
    <property type="component" value="Unassembled WGS sequence"/>
</dbReference>
<protein>
    <recommendedName>
        <fullName evidence="1">DUF8040 domain-containing protein</fullName>
    </recommendedName>
</protein>
<evidence type="ECO:0000313" key="2">
    <source>
        <dbReference type="EMBL" id="KAE8238076.1"/>
    </source>
</evidence>
<sequence>MIIFSHRRLCHRSQHLLHTHTTVSCTPNTQSLRLRVPAPRATIPAYGRRLRFLSTAKEYLIASNLRRSKICSLRVSASHHQHSFESQARFPADHLEIYCGPQRHWAFSAVVLLCSCLSSVGPCSQAIKARSGVHGFIFSNLFKYSPFSSSFLRALSVFNCLFLSISWITNMAPSISKRRSSMHKAVVFVGVAVALHASRYLVKERGHSRSDLGQMKVAQWLRVRGTTGRDMLGMSAATFIALERMLKREGGLVDGKRIKAREQLAIFLYISRFAASTRQAADTFGHSATSIGT</sequence>
<keyword evidence="3" id="KW-1185">Reference proteome</keyword>
<dbReference type="EMBL" id="LWDE02002287">
    <property type="protein sequence ID" value="KAE8238076.1"/>
    <property type="molecule type" value="Genomic_DNA"/>
</dbReference>
<dbReference type="InterPro" id="IPR058353">
    <property type="entry name" value="DUF8040"/>
</dbReference>
<organism evidence="2 3">
    <name type="scientific">Tilletia controversa</name>
    <name type="common">dwarf bunt fungus</name>
    <dbReference type="NCBI Taxonomy" id="13291"/>
    <lineage>
        <taxon>Eukaryota</taxon>
        <taxon>Fungi</taxon>
        <taxon>Dikarya</taxon>
        <taxon>Basidiomycota</taxon>
        <taxon>Ustilaginomycotina</taxon>
        <taxon>Exobasidiomycetes</taxon>
        <taxon>Tilletiales</taxon>
        <taxon>Tilletiaceae</taxon>
        <taxon>Tilletia</taxon>
    </lineage>
</organism>
<accession>A0A8X7MJ12</accession>